<organism evidence="1">
    <name type="scientific">uncultured Eubacteriales bacterium</name>
    <dbReference type="NCBI Taxonomy" id="172733"/>
    <lineage>
        <taxon>Bacteria</taxon>
        <taxon>Bacillati</taxon>
        <taxon>Bacillota</taxon>
        <taxon>Clostridia</taxon>
        <taxon>Eubacteriales</taxon>
        <taxon>environmental samples</taxon>
    </lineage>
</organism>
<protein>
    <submittedName>
        <fullName evidence="1">F-type H+-transporting ATPase alpha chain</fullName>
    </submittedName>
</protein>
<accession>A0A212IVK2</accession>
<dbReference type="InterPro" id="IPR015947">
    <property type="entry name" value="PUA-like_sf"/>
</dbReference>
<dbReference type="EMBL" id="FLUN01000001">
    <property type="protein sequence ID" value="SBV91241.1"/>
    <property type="molecule type" value="Genomic_DNA"/>
</dbReference>
<evidence type="ECO:0000313" key="1">
    <source>
        <dbReference type="EMBL" id="SBV91241.1"/>
    </source>
</evidence>
<reference evidence="1" key="1">
    <citation type="submission" date="2016-04" db="EMBL/GenBank/DDBJ databases">
        <authorList>
            <person name="Evans L.H."/>
            <person name="Alamgir A."/>
            <person name="Owens N."/>
            <person name="Weber N.D."/>
            <person name="Virtaneva K."/>
            <person name="Barbian K."/>
            <person name="Babar A."/>
            <person name="Rosenke K."/>
        </authorList>
    </citation>
    <scope>NUCLEOTIDE SEQUENCE</scope>
    <source>
        <strain evidence="1">86</strain>
    </source>
</reference>
<dbReference type="Gene3D" id="2.30.130.30">
    <property type="entry name" value="Hypothetical protein"/>
    <property type="match status" value="1"/>
</dbReference>
<dbReference type="AlphaFoldDB" id="A0A212IVK2"/>
<name>A0A212IVK2_9FIRM</name>
<proteinExistence type="predicted"/>
<sequence length="126" mass="14196">MCKMLLSINPQHVENILSGKKQFEFRKVRCKETIDKIVIYSTAPVMRVVAEALVEDIIVGDVSDVWHSTKDAAGISYEFYKKYYKGKKTAVAYKLGAIIPYSEPKVLADFGISYPPQSFCYLSATT</sequence>
<gene>
    <name evidence="1" type="ORF">KL86CLO1_10093</name>
</gene>
<dbReference type="SUPFAM" id="SSF88697">
    <property type="entry name" value="PUA domain-like"/>
    <property type="match status" value="1"/>
</dbReference>